<dbReference type="PANTHER" id="PTHR15600:SF42">
    <property type="entry name" value="SACSIN"/>
    <property type="match status" value="1"/>
</dbReference>
<comment type="caution">
    <text evidence="3">The sequence shown here is derived from an EMBL/GenBank/DDBJ whole genome shotgun (WGS) entry which is preliminary data.</text>
</comment>
<dbReference type="InterPro" id="IPR036890">
    <property type="entry name" value="HATPase_C_sf"/>
</dbReference>
<dbReference type="SUPFAM" id="SSF81593">
    <property type="entry name" value="Nucleotidyltransferase substrate binding subunit/domain"/>
    <property type="match status" value="1"/>
</dbReference>
<feature type="compositionally biased region" description="Basic and acidic residues" evidence="1">
    <location>
        <begin position="3960"/>
        <end position="3977"/>
    </location>
</feature>
<dbReference type="NCBIfam" id="NF047352">
    <property type="entry name" value="P_loop_sacsin"/>
    <property type="match status" value="3"/>
</dbReference>
<dbReference type="Gene3D" id="1.10.287.110">
    <property type="entry name" value="DnaJ domain"/>
    <property type="match status" value="1"/>
</dbReference>
<dbReference type="SMART" id="SM00748">
    <property type="entry name" value="HEPN"/>
    <property type="match status" value="1"/>
</dbReference>
<accession>A0AAD9QW30</accession>
<feature type="domain" description="HEPN" evidence="2">
    <location>
        <begin position="4133"/>
        <end position="4249"/>
    </location>
</feature>
<reference evidence="3" key="2">
    <citation type="journal article" date="2023" name="Science">
        <title>Genomic signatures of disease resistance in endangered staghorn corals.</title>
        <authorList>
            <person name="Vollmer S.V."/>
            <person name="Selwyn J.D."/>
            <person name="Despard B.A."/>
            <person name="Roesel C.L."/>
        </authorList>
    </citation>
    <scope>NUCLEOTIDE SEQUENCE</scope>
    <source>
        <strain evidence="3">K2</strain>
    </source>
</reference>
<dbReference type="Gene3D" id="1.20.120.330">
    <property type="entry name" value="Nucleotidyltransferases domain 2"/>
    <property type="match status" value="1"/>
</dbReference>
<feature type="compositionally biased region" description="Acidic residues" evidence="1">
    <location>
        <begin position="3833"/>
        <end position="3842"/>
    </location>
</feature>
<reference evidence="3" key="1">
    <citation type="journal article" date="2023" name="G3 (Bethesda)">
        <title>Whole genome assembly and annotation of the endangered Caribbean coral Acropora cervicornis.</title>
        <authorList>
            <person name="Selwyn J.D."/>
            <person name="Vollmer S.V."/>
        </authorList>
    </citation>
    <scope>NUCLEOTIDE SEQUENCE</scope>
    <source>
        <strain evidence="3">K2</strain>
    </source>
</reference>
<protein>
    <submittedName>
        <fullName evidence="3">Sacsin</fullName>
    </submittedName>
</protein>
<evidence type="ECO:0000259" key="2">
    <source>
        <dbReference type="PROSITE" id="PS50910"/>
    </source>
</evidence>
<feature type="region of interest" description="Disordered" evidence="1">
    <location>
        <begin position="3829"/>
        <end position="3853"/>
    </location>
</feature>
<organism evidence="3 4">
    <name type="scientific">Acropora cervicornis</name>
    <name type="common">Staghorn coral</name>
    <dbReference type="NCBI Taxonomy" id="6130"/>
    <lineage>
        <taxon>Eukaryota</taxon>
        <taxon>Metazoa</taxon>
        <taxon>Cnidaria</taxon>
        <taxon>Anthozoa</taxon>
        <taxon>Hexacorallia</taxon>
        <taxon>Scleractinia</taxon>
        <taxon>Astrocoeniina</taxon>
        <taxon>Acroporidae</taxon>
        <taxon>Acropora</taxon>
    </lineage>
</organism>
<evidence type="ECO:0000313" key="4">
    <source>
        <dbReference type="Proteomes" id="UP001249851"/>
    </source>
</evidence>
<name>A0AAD9QW30_ACRCE</name>
<dbReference type="PROSITE" id="PS50910">
    <property type="entry name" value="HEPN"/>
    <property type="match status" value="1"/>
</dbReference>
<gene>
    <name evidence="3" type="ORF">P5673_006487</name>
</gene>
<dbReference type="InterPro" id="IPR036869">
    <property type="entry name" value="J_dom_sf"/>
</dbReference>
<dbReference type="Pfam" id="PF25794">
    <property type="entry name" value="SACS"/>
    <property type="match status" value="3"/>
</dbReference>
<dbReference type="EMBL" id="JARQWQ010000011">
    <property type="protein sequence ID" value="KAK2568559.1"/>
    <property type="molecule type" value="Genomic_DNA"/>
</dbReference>
<dbReference type="Pfam" id="PF05168">
    <property type="entry name" value="HEPN"/>
    <property type="match status" value="1"/>
</dbReference>
<evidence type="ECO:0000256" key="1">
    <source>
        <dbReference type="SAM" id="MobiDB-lite"/>
    </source>
</evidence>
<dbReference type="SUPFAM" id="SSF55874">
    <property type="entry name" value="ATPase domain of HSP90 chaperone/DNA topoisomerase II/histidine kinase"/>
    <property type="match status" value="3"/>
</dbReference>
<proteinExistence type="predicted"/>
<dbReference type="GO" id="GO:0030544">
    <property type="term" value="F:Hsp70 protein binding"/>
    <property type="evidence" value="ECO:0007669"/>
    <property type="project" value="TreeGrafter"/>
</dbReference>
<dbReference type="Proteomes" id="UP001249851">
    <property type="component" value="Unassembled WGS sequence"/>
</dbReference>
<feature type="region of interest" description="Disordered" evidence="1">
    <location>
        <begin position="3948"/>
        <end position="4003"/>
    </location>
</feature>
<dbReference type="InterPro" id="IPR007842">
    <property type="entry name" value="HEPN_dom"/>
</dbReference>
<sequence length="4259" mass="482983">MASSRLGGRSYGQRSPPLTHILRSILERYPDGGQILKEIIQNADDAGATKIYFLLDSRPGFYGRDSLYDASLAKFQGPALYAQNDALFKESDWENLQRPMQSNKKNDPLKVGRFGIGFNSVYHMTDLPSIVSGDTIAFLDPHEVHFERNETGKMFSLNDRPLQEHRDQFLPYEDVLDCKISTQFYNGTLFRFPLRNKPSDLSKKNYTPDKVRQLFDALQKEASVILLFLKNIEEIALFETDQSSIRKRIFTVRLNGSCRQEIHNEKKSFLTQVKRLSDGNITNINLSLTLSVDEMDNRGAVVNRRWLVHHEIDARDSRLKQLSSDLGLLPWIGMATPLDGTQLRGLSSSGGRIFCFLPLPTDADARTGLPVHLHGYFGVTDDRRGLKWPGLDCQNDYSAEWNVRLLEGVGGQAYASLLLHLIEKLLREPGNPSEKANLAYLSWPIVQNVQSHWEGLLKPMFLILSSENVFWTPSNGGKWLRPQDVYLNRMTNSNEIKAAVLESLAQANEPVVTLPDHVMNAIDSMSWSTDSITPGYLRNLLKLKRKGSWDIEALPREKKLCLLEYVLQDRNVHDLEGVPLLPLANGNFVEFRPLQYNREPTEAVYVSSTRYSRFLLPNMENKFLADNVCSTALQYLSSVASDGRNLQTRLPVQLVQINRDIAAKLIRETLPAEWSESSHFVYWSPGQNGHPPESWLTSVWSWIRNDFSGDLSPLVDLPVIPYTSSGRQALVRLRTASPTIRERFQGVLLPANVVSTLSKIGSIVLENIPPYVDHPYLHNYIASPNPCGVLKVLQILGQSTCAMGISSSCTKDEKQALRGFLSSTVFNHDKQCILLFLPFFDAIDGRSFLAATNGFQVRTVAPFGFQLPGGLPIPNAANIIFLGDTQSKDLLQRLGLTEMHPTVFLSSVVFSGVKNGFYCHHQISTLMCWVLRQYSYMQNSTFRETVRQLQFVVTQSNRLVAPCEVLDPKNSVLKQLFEGNNDKFPHNDYVKDDILQTLRQLGIKTFPNTQDILQVAQTLENVVDAVAVRKASALLEFLDTNSSLLQTDTTLLQGLLSKRWVRRKEDPPHTYPKAMPWIKEKGRFYNPREVVSQSKANMVGASMPLVSKSCSKTLETAFGWNNSPPVRHVVAQLRSACSLTPEAIPSTEKHCFEKMLRDIYQELSVNMEATTRLITEDSSFPAWIWHGNGFTSPNKAAFSFSCSFNLNPYLYLIPNDFHSFRPFLTRYGVRATFDDTDLLVVLELFKEKHEAEGVTKDATADQKLAHDILLWIVRGEKLLNPELRQRLLVPVITKDKTLKLVLCSVPPISTRITCPESVGIEQTGPHEPVTIRLKNILNEYKEGVGVFKELVQNADDAGATEVQFALDWRSHPTEMLLAPGMADCQGPALLLYNNAVFSDDDLVNISRLAGATKKQDLEKIGRFGLGFSSVYHFTDVPSFITRNYAVFFDPHTTYLQHQIKDPSKPGIKLDFAINPNNLLFYDQFAPFNGMFGCDTSLPQESKTFFFQGTLFRFPFRTKLGEISDKIYSREELRNIICSFRESSSGLLLFTQNVQKVSFMEISQNSVGQETSQLLFEVSKETVSIDQSVEKSKKKSTFLESCAKWTKKNIEERDGKAPPKQSEVVTISGTLSDKNGTQLHEKRSWLLTSCLGTGDCFQLATSEEGKKQGLLSASGIAAKISASNDDEGVPKPEAVPGEVFCFLPLSIPTGLPVHVNGYFAVTSNRRGIWESNTAETGRFQPLEVRWNRSLMNDALSQAYIQLLEEMTLLQENGKIALYDSFSLWPNPETIKSVAWTPLINSVYQEIARSNLSLVNVEGRWLAFTECLFQDAKLQKIPGSETIISMLGYKVVDLPRFAKKGFEQAGCSDIVEQQTMTPEMFLDQVFFPNIKEIPSDLRDRIVFLLMDHCLAVHSQLDSLGSLFLSLLSRNRCIPCGPDQEDLACPKQLINPKGAAAPLFTPEDRRFPFGTGYRTEERLLMLDKLGMIADILDWESLLERAKTVPEIHRLEGEVTAQERVSCIVEYLNTHLDSLDAPSEEITAELRTINMFPVLKKPQYYTMKWKGSNDHGGGCSMLAAEELYGEEHKFVAGSSWSILDESCSSGCGTLSGKTRSLFGFDVRKPSVDEVCFQLDQAIDAAIHSDAEARCLQSVCQSIYSCLQVHLSDFNSNIVVEELAKRSWIFIEQKFASSSQVAFKWNGIGDPYLYRVPNELAANFRLLFQTTGVRDHFCAEDFIRTLYEFEKAKRGRPLNGYEFGVIRRLIVDLLDVPEAILQREKGMIPLPDHELVMQAAQKLAINDAPWVTSDIDTRYVHENVSIDLAYKMGAIDIRSKKLARISRPIGQEFGQQEKLTDRLKGILKSYPCDVGILKELVQNADDAGATEIHFIYDPRTHAGDRLLSANWKELQGPALCVYNNKPFSEEDLEGIQRLGIGSKTEDPTKTGQYGIGFNAVYHLTDCPSFISNGDTLCILDPHCRYAPGATKTSPGRLIKPIREEERSDFRDTFPGYLEGHFDLTMSTMFRFPLRNKNMPTTSLISEEHVSHEKMTEFMDLLAFEAKEILLFLNHLKKITLSKIEDDHLRQICSVSGELSGEDALLRGQLSDYIKSSKKMTTNEIQWFGVTYPVLIQDTHTEENWLVHQGIGLKPCDATDEVPNGQPFGLLPRVGVAARISHPWARTTEIYKAFCFLPLPLKTGLPVHVNGHFCLDSARRNLWCDEKDEGFGSQWNNFMKKKILPEAYVSLLLEARGFVPGICHHDTQLLPLVKRATTDNVPGPNRGQSDSKEPIRCFWLSPSQGFFNTMPMCSESDQKRCNILLQIGFKLLYSSQTLFADFKKAATNVREISPEAVIKFLRQGTTNIGTLPCPVKETAIGSVLSVLEILYYCMKSTNFAAVMSGLPLLLTEDGVLRCFQEAEPVFLSRFYDLVPHKSSLFIHHAISEPLIEENIFATNQRVLKKFDIPALALLLSETKHDSWYEANNLIPWDKNKWPSQKWLQLLWKFIFDIYREDWNKFSLKPLEQWPVVPTLSGMLSPVSKGKVILDLTSEETWSARQRKVVRLLRKLGCHEVDAKLTNCNGVRDLSPLLKPYLSQPNSCRDVLRVLDHQMKQTNISGILSEDEVVVILQFLQEDVFCLPTEESEVWMTGNQCVFLAPQPNLDCLYRELLRAGDITHTDCYIKFIFPKFPYLKQTTRMLHLEYVRGQLLVSYADKNNRSRVINSMRTLAFIPDACGEPCMASEFYDPSVTVFAVMLPRESKPPKPFDDSYWLRLLREIGLKQKVSKEQLQSFANEVATQAELANESSRPTLERKSEVLVKHLLKETSLHDESFLNDLSTVKFVASQKASNELILLHNQYLVDNGSQDPPFVPFKDSVACTEENERLVWTSAWLLPSWAIPDSDCYPKLARLKVLVRPSLDQVTENVKRVSTNVSKIADRERPEPTRRLLSKVMISIYTFLTEMSHCSSKDAFDSCSEECVKIKSYLSSIPCALVEDGRNFVRCDQLAYNLEQELAPYLYRVPREYGAFEHLFKRLGAMETATPEQFAKLLSRLKESCGEEKMLANELTAAKHAVYGLFYSLHALHNRREDPETNREENPLTQFNSLYLPSRQGHLLDSRELVLHDCIQYFGRLGHNMYKFLDGLHKYNLTFATQKQLVNLLPSHLQPKSLKSLVREELHADCKDKNCPADAAGKCQDTDNLRQVVFSPELVDGILRILKHQFQKANLTDEVRNNVRAFQRALHISCMEELSTELIKNASNVPILDSKIPKEVFCSSGKKSGHKCIFIKHGGDLNHIRRVLCREINQLTGFHIDKDNWLLLSAILECMDPEQIPSVLDNEGVTEDAESSETEQRDPEPGTECPEELHLLLVQFDDFYFRLGEYVAYEREDSMDEEPKFVYAKILFRIQKPLSEEQRKYRKRKKEKAENKLLIRYMIDIGSEKKEVDVLDLYKIKRPPKKDENESDPATESRELEPYKGETTESREANAGPSTSSSRGAAGEPPRQKTLGDVCEEVRKALKDISKLPEGKWKKALRRLYLCWHPDKNIDMQEIANEVMKFIQNEMDKSFRGGSAAGGGNNSDMGQQDFSAFFRHWDQRARRQRSSYDNFRRHNPRFTGLTSSSSRRRYQPPNPSLAEIWMSQSREDLRSVQHLLTAREPPYCLVCFHCHQVAEKALKASLYALSGIADSQFRTHDLLRLARDLSLLHSGPNVTSLVARLSNYYDETRYPDKHVPPKAPKDVFQDSQQAQEAFTTATDLLTMLEEFLGR</sequence>
<dbReference type="InterPro" id="IPR058210">
    <property type="entry name" value="SACS/Nov_dom"/>
</dbReference>
<dbReference type="PANTHER" id="PTHR15600">
    <property type="entry name" value="SACSIN"/>
    <property type="match status" value="1"/>
</dbReference>
<dbReference type="InterPro" id="IPR052972">
    <property type="entry name" value="Sacsin_chaperone_reg"/>
</dbReference>
<evidence type="ECO:0000313" key="3">
    <source>
        <dbReference type="EMBL" id="KAK2568559.1"/>
    </source>
</evidence>
<keyword evidence="4" id="KW-1185">Reference proteome</keyword>